<dbReference type="GO" id="GO:0005524">
    <property type="term" value="F:ATP binding"/>
    <property type="evidence" value="ECO:0007669"/>
    <property type="project" value="UniProtKB-KW"/>
</dbReference>
<dbReference type="NCBIfam" id="NF008453">
    <property type="entry name" value="PRK11308.1"/>
    <property type="match status" value="2"/>
</dbReference>
<dbReference type="InterPro" id="IPR013563">
    <property type="entry name" value="Oligopep_ABC_C"/>
</dbReference>
<comment type="caution">
    <text evidence="6">The sequence shown here is derived from an EMBL/GenBank/DDBJ whole genome shotgun (WGS) entry which is preliminary data.</text>
</comment>
<dbReference type="PANTHER" id="PTHR43776">
    <property type="entry name" value="TRANSPORT ATP-BINDING PROTEIN"/>
    <property type="match status" value="1"/>
</dbReference>
<dbReference type="PANTHER" id="PTHR43776:SF7">
    <property type="entry name" value="D,D-DIPEPTIDE TRANSPORT ATP-BINDING PROTEIN DDPF-RELATED"/>
    <property type="match status" value="1"/>
</dbReference>
<dbReference type="InterPro" id="IPR017871">
    <property type="entry name" value="ABC_transporter-like_CS"/>
</dbReference>
<keyword evidence="4 6" id="KW-0067">ATP-binding</keyword>
<feature type="domain" description="ABC transporter" evidence="5">
    <location>
        <begin position="9"/>
        <end position="260"/>
    </location>
</feature>
<keyword evidence="2" id="KW-0813">Transport</keyword>
<evidence type="ECO:0000313" key="6">
    <source>
        <dbReference type="EMBL" id="MCP1673509.1"/>
    </source>
</evidence>
<dbReference type="Pfam" id="PF08352">
    <property type="entry name" value="oligo_HPY"/>
    <property type="match status" value="2"/>
</dbReference>
<dbReference type="InterPro" id="IPR003593">
    <property type="entry name" value="AAA+_ATPase"/>
</dbReference>
<evidence type="ECO:0000256" key="1">
    <source>
        <dbReference type="ARBA" id="ARBA00005417"/>
    </source>
</evidence>
<evidence type="ECO:0000313" key="7">
    <source>
        <dbReference type="Proteomes" id="UP001205843"/>
    </source>
</evidence>
<dbReference type="NCBIfam" id="NF007739">
    <property type="entry name" value="PRK10419.1"/>
    <property type="match status" value="2"/>
</dbReference>
<keyword evidence="7" id="KW-1185">Reference proteome</keyword>
<dbReference type="PROSITE" id="PS50893">
    <property type="entry name" value="ABC_TRANSPORTER_2"/>
    <property type="match status" value="2"/>
</dbReference>
<feature type="domain" description="ABC transporter" evidence="5">
    <location>
        <begin position="281"/>
        <end position="529"/>
    </location>
</feature>
<protein>
    <submittedName>
        <fullName evidence="6">Peptide/nickel transport system ATP-binding protein</fullName>
    </submittedName>
</protein>
<reference evidence="6" key="1">
    <citation type="submission" date="2022-03" db="EMBL/GenBank/DDBJ databases">
        <title>Genomic Encyclopedia of Type Strains, Phase III (KMG-III): the genomes of soil and plant-associated and newly described type strains.</title>
        <authorList>
            <person name="Whitman W."/>
        </authorList>
    </citation>
    <scope>NUCLEOTIDE SEQUENCE</scope>
    <source>
        <strain evidence="6">ANL 6-2</strain>
    </source>
</reference>
<dbReference type="InterPro" id="IPR050319">
    <property type="entry name" value="ABC_transp_ATP-bind"/>
</dbReference>
<dbReference type="AlphaFoldDB" id="A0AAE3G106"/>
<gene>
    <name evidence="6" type="ORF">J2T57_000601</name>
</gene>
<sequence>MSAADQPVLELRGLSVSLPPGGDRPLAVESVDLSVAREEILCIVGESGSGKSMVAHAIMGLLPEPHVKVAGGEALLNGENLLTMSRARQRAVRGVGMGMIFQEPMTALNPLMRVGEQIEEALRLHSPLDSRGRRARVLELLNDVGLPNPGDLRRSYPFRLSGGQRQRVMIAIALALEPSLLIADEPTTALDVTTQKQILDLVRKVQADKGMGVIFITHDFGVVAEIADSVAVMQHGQCVEYDVADKVLNQPQHPYTRELIAAVPHYIEHRADFTREGDPLLTADAVRKVFRVGSGFLRKGRELIAADDVSLTIHPGETVGVVGESGSGKSTLGRCIVGLHQADGGRIVFQGTDLVGLSRKAFRPFRKDVQMIFQDPYASLNPRYRVADIISQGPIAFGTPRKQAHARAEELLELVGLDPSAARRYPHEFSGGQRQRISIARALALDPKLLIADEPVSALDVSVQTQVLDLLDDIRHQLGLSMLFITHDLRVAAQVCDTVAVMQTGKVVEMGSCREVFSNPQHAYTRTLLDAIPGQDWEIPEDLRHLRAQRARRPRELSQ</sequence>
<organism evidence="6 7">
    <name type="scientific">Natronocella acetinitrilica</name>
    <dbReference type="NCBI Taxonomy" id="414046"/>
    <lineage>
        <taxon>Bacteria</taxon>
        <taxon>Pseudomonadati</taxon>
        <taxon>Pseudomonadota</taxon>
        <taxon>Gammaproteobacteria</taxon>
        <taxon>Chromatiales</taxon>
        <taxon>Ectothiorhodospiraceae</taxon>
        <taxon>Natronocella</taxon>
    </lineage>
</organism>
<evidence type="ECO:0000259" key="5">
    <source>
        <dbReference type="PROSITE" id="PS50893"/>
    </source>
</evidence>
<dbReference type="FunFam" id="3.40.50.300:FF:000016">
    <property type="entry name" value="Oligopeptide ABC transporter ATP-binding component"/>
    <property type="match status" value="2"/>
</dbReference>
<dbReference type="InterPro" id="IPR003439">
    <property type="entry name" value="ABC_transporter-like_ATP-bd"/>
</dbReference>
<comment type="similarity">
    <text evidence="1">Belongs to the ABC transporter superfamily.</text>
</comment>
<dbReference type="PROSITE" id="PS00211">
    <property type="entry name" value="ABC_TRANSPORTER_1"/>
    <property type="match status" value="2"/>
</dbReference>
<dbReference type="Proteomes" id="UP001205843">
    <property type="component" value="Unassembled WGS sequence"/>
</dbReference>
<dbReference type="GO" id="GO:0055085">
    <property type="term" value="P:transmembrane transport"/>
    <property type="evidence" value="ECO:0007669"/>
    <property type="project" value="UniProtKB-ARBA"/>
</dbReference>
<dbReference type="SMART" id="SM00382">
    <property type="entry name" value="AAA"/>
    <property type="match status" value="2"/>
</dbReference>
<dbReference type="Pfam" id="PF00005">
    <property type="entry name" value="ABC_tran"/>
    <property type="match status" value="2"/>
</dbReference>
<dbReference type="EMBL" id="JALJXV010000001">
    <property type="protein sequence ID" value="MCP1673509.1"/>
    <property type="molecule type" value="Genomic_DNA"/>
</dbReference>
<dbReference type="Gene3D" id="3.40.50.300">
    <property type="entry name" value="P-loop containing nucleotide triphosphate hydrolases"/>
    <property type="match status" value="2"/>
</dbReference>
<proteinExistence type="inferred from homology"/>
<evidence type="ECO:0000256" key="2">
    <source>
        <dbReference type="ARBA" id="ARBA00022448"/>
    </source>
</evidence>
<dbReference type="InterPro" id="IPR027417">
    <property type="entry name" value="P-loop_NTPase"/>
</dbReference>
<dbReference type="SUPFAM" id="SSF52540">
    <property type="entry name" value="P-loop containing nucleoside triphosphate hydrolases"/>
    <property type="match status" value="2"/>
</dbReference>
<keyword evidence="3" id="KW-0547">Nucleotide-binding</keyword>
<name>A0AAE3G106_9GAMM</name>
<dbReference type="RefSeq" id="WP_253473971.1">
    <property type="nucleotide sequence ID" value="NZ_JALJXV010000001.1"/>
</dbReference>
<evidence type="ECO:0000256" key="4">
    <source>
        <dbReference type="ARBA" id="ARBA00022840"/>
    </source>
</evidence>
<dbReference type="CDD" id="cd03257">
    <property type="entry name" value="ABC_NikE_OppD_transporters"/>
    <property type="match status" value="2"/>
</dbReference>
<dbReference type="GO" id="GO:0016887">
    <property type="term" value="F:ATP hydrolysis activity"/>
    <property type="evidence" value="ECO:0007669"/>
    <property type="project" value="InterPro"/>
</dbReference>
<accession>A0AAE3G106</accession>
<dbReference type="GO" id="GO:0015833">
    <property type="term" value="P:peptide transport"/>
    <property type="evidence" value="ECO:0007669"/>
    <property type="project" value="InterPro"/>
</dbReference>
<evidence type="ECO:0000256" key="3">
    <source>
        <dbReference type="ARBA" id="ARBA00022741"/>
    </source>
</evidence>